<comment type="caution">
    <text evidence="1">The sequence shown here is derived from an EMBL/GenBank/DDBJ whole genome shotgun (WGS) entry which is preliminary data.</text>
</comment>
<keyword evidence="2" id="KW-1185">Reference proteome</keyword>
<dbReference type="EMBL" id="JARK01000091">
    <property type="protein sequence ID" value="EYC43500.1"/>
    <property type="molecule type" value="Genomic_DNA"/>
</dbReference>
<proteinExistence type="predicted"/>
<accession>A0A016WV00</accession>
<reference evidence="2" key="1">
    <citation type="journal article" date="2015" name="Nat. Genet.">
        <title>The genome and transcriptome of the zoonotic hookworm Ancylostoma ceylanicum identify infection-specific gene families.</title>
        <authorList>
            <person name="Schwarz E.M."/>
            <person name="Hu Y."/>
            <person name="Antoshechkin I."/>
            <person name="Miller M.M."/>
            <person name="Sternberg P.W."/>
            <person name="Aroian R.V."/>
        </authorList>
    </citation>
    <scope>NUCLEOTIDE SEQUENCE</scope>
    <source>
        <strain evidence="2">HY135</strain>
    </source>
</reference>
<evidence type="ECO:0000313" key="2">
    <source>
        <dbReference type="Proteomes" id="UP000024635"/>
    </source>
</evidence>
<protein>
    <submittedName>
        <fullName evidence="1">Uncharacterized protein</fullName>
    </submittedName>
</protein>
<evidence type="ECO:0000313" key="1">
    <source>
        <dbReference type="EMBL" id="EYC43500.1"/>
    </source>
</evidence>
<organism evidence="1 2">
    <name type="scientific">Ancylostoma ceylanicum</name>
    <dbReference type="NCBI Taxonomy" id="53326"/>
    <lineage>
        <taxon>Eukaryota</taxon>
        <taxon>Metazoa</taxon>
        <taxon>Ecdysozoa</taxon>
        <taxon>Nematoda</taxon>
        <taxon>Chromadorea</taxon>
        <taxon>Rhabditida</taxon>
        <taxon>Rhabditina</taxon>
        <taxon>Rhabditomorpha</taxon>
        <taxon>Strongyloidea</taxon>
        <taxon>Ancylostomatidae</taxon>
        <taxon>Ancylostomatinae</taxon>
        <taxon>Ancylostoma</taxon>
    </lineage>
</organism>
<dbReference type="AlphaFoldDB" id="A0A016WV00"/>
<sequence>MHTGVAQYAEHEYDKHFGQRHRFIDFIKFSNFQSGAGTDMSTGILRCGEREYGNCFARVYRFIDFIDFFFIFAQGRVRTCQVGFSNMPDTNMTNILHEIID</sequence>
<dbReference type="Proteomes" id="UP000024635">
    <property type="component" value="Unassembled WGS sequence"/>
</dbReference>
<gene>
    <name evidence="1" type="primary">Acey_s0491.g2393</name>
    <name evidence="1" type="ORF">Y032_0491g2393</name>
</gene>
<name>A0A016WV00_9BILA</name>